<protein>
    <submittedName>
        <fullName evidence="1">15652_t:CDS:1</fullName>
    </submittedName>
</protein>
<reference evidence="1" key="1">
    <citation type="submission" date="2021-06" db="EMBL/GenBank/DDBJ databases">
        <authorList>
            <person name="Kallberg Y."/>
            <person name="Tangrot J."/>
            <person name="Rosling A."/>
        </authorList>
    </citation>
    <scope>NUCLEOTIDE SEQUENCE</scope>
    <source>
        <strain evidence="1">87-6 pot B 2015</strain>
    </source>
</reference>
<name>A0A9N9GHN0_FUNMO</name>
<proteinExistence type="predicted"/>
<keyword evidence="2" id="KW-1185">Reference proteome</keyword>
<dbReference type="EMBL" id="CAJVPP010002522">
    <property type="protein sequence ID" value="CAG8603030.1"/>
    <property type="molecule type" value="Genomic_DNA"/>
</dbReference>
<dbReference type="Proteomes" id="UP000789375">
    <property type="component" value="Unassembled WGS sequence"/>
</dbReference>
<evidence type="ECO:0000313" key="2">
    <source>
        <dbReference type="Proteomes" id="UP000789375"/>
    </source>
</evidence>
<dbReference type="AlphaFoldDB" id="A0A9N9GHN0"/>
<evidence type="ECO:0000313" key="1">
    <source>
        <dbReference type="EMBL" id="CAG8603030.1"/>
    </source>
</evidence>
<comment type="caution">
    <text evidence="1">The sequence shown here is derived from an EMBL/GenBank/DDBJ whole genome shotgun (WGS) entry which is preliminary data.</text>
</comment>
<accession>A0A9N9GHN0</accession>
<organism evidence="1 2">
    <name type="scientific">Funneliformis mosseae</name>
    <name type="common">Endomycorrhizal fungus</name>
    <name type="synonym">Glomus mosseae</name>
    <dbReference type="NCBI Taxonomy" id="27381"/>
    <lineage>
        <taxon>Eukaryota</taxon>
        <taxon>Fungi</taxon>
        <taxon>Fungi incertae sedis</taxon>
        <taxon>Mucoromycota</taxon>
        <taxon>Glomeromycotina</taxon>
        <taxon>Glomeromycetes</taxon>
        <taxon>Glomerales</taxon>
        <taxon>Glomeraceae</taxon>
        <taxon>Funneliformis</taxon>
    </lineage>
</organism>
<sequence length="329" mass="38091">MIQGPTNKSLLQDTYRLAVTPQRRRFTTSPSPFRYVKVVHSQLDGGRQKMINVSIPQVTLKILSVLFEEQPDDELRSISGILQSLKKKGRIYTNDRNIIVTVFRRIFWNHPKNPPYYIDVLTASSLQHLIPGHAGQGSARSDFASIIINNNDLQFAFFIVEFEQAGFEIHKDEVVVVAELAYEFNRILSQMHYPTEMEVNETSLHFGLVNDMKVRLGRIQPIYNQEKLSLVYTYEDEIISFNFQENNVEAKWKMRPVQLNYNLKLALPELPKEAVQSRKFETKFTPVTMRRPSHKTIGSREERAQSDLGHEKHSISAIIKSRILFLVTQ</sequence>
<gene>
    <name evidence="1" type="ORF">FMOSSE_LOCUS9051</name>
</gene>